<dbReference type="EMBL" id="CP011509">
    <property type="protein sequence ID" value="AKJ06146.1"/>
    <property type="molecule type" value="Genomic_DNA"/>
</dbReference>
<evidence type="ECO:0000256" key="1">
    <source>
        <dbReference type="SAM" id="Coils"/>
    </source>
</evidence>
<dbReference type="AlphaFoldDB" id="A0AAC8QET2"/>
<dbReference type="Pfam" id="PF12770">
    <property type="entry name" value="CHAT"/>
    <property type="match status" value="1"/>
</dbReference>
<keyword evidence="6" id="KW-1185">Reference proteome</keyword>
<dbReference type="InterPro" id="IPR024983">
    <property type="entry name" value="CHAT_dom"/>
</dbReference>
<sequence>MSRRQGNFEPQEAQLALRELLQARHIRDIARLVKQHPVLRDALFLSDLHQWLGAASLRDRSIALLLFRYLEQEAYLIHARESRSRGTSAVDKVPPYIPEYFSSIIQLLGDRLPRPRKQPLDPASEAVSIETELSKLLGSPVSLPPYQPTPGSRWAMLLVRCHGCRARRISVRPLYVDLSVVPEMRTLLSQGRLNGTRCPTCGIEVSHAVRPWLAERPWPGDQLAFLASIWRVAPKQYVYQPSIWMRITPSMSVVLESRAFQLMSELGVMNEPPLDRCNMVAFTYSHKELISRLTPSESSDLHPELELFADALCFRWEKGLLLGLPDAEEAIREVVEQYGRDWPLVWLSYTLSPEGRPLRPVVLALMSEQLGKLRRENSATRAMLAIQTAMMLLSAQRPGQSEAAFSRAEEWLAKLSSSDPLQKVVAQRLALGRSDLLKAQGRHEAAAALRRENFVTGSPDDPSWEGRASHWVKQSIEALDLHHAGNRVGSLEAFVECILHMNQLLSEAISCPELPQAAVVLVLSTFSGTLANCAAVLIAADKEWSAVAESDMESRLSRCVASLLKYARQLPSWEGELDWTEDASLQRKLAAARLLFGALELSVSLNEWRFSAVQAGHLTRLLLDGLRLTATAEQHAWRWLKFAHDAGAQIELGWAELYLARIDLGRGNGAGALDHLEAAARYELRELASRGHDETSVPFGRDILELTFESIEAGADASRAVILAESLKAARTALDVESGPLGRRGKPLESIQTRLEQLSREREGLRSQLPHQDPPEREQDEAQLLRVEREIARLQEALALRDPAYMRRCESLDLHLSTPEGIRNRLRALGPGATYLGLLVVPSGLWTYAFWDSGCSVACVSWVELEEDLKALDGLNDWTEHQDTPPEALRSLSEKLISPHAARLRDMSPSDRLILSPTQGFFHVPFGMLPFEGKELARLAVISYVQGAGLFESCFERRPSAPRSVLCIGMHHRRGSSNTLPFARDEVKQLEHLLREAGLRTCTLLDEEATVPAVLARSAEHDVLHFACHGYWLTDKIIRRPYLELEMTLEGDSGELTDWRIMGELLLRPGTLVNLSACKSALQIESGAEVRDGLVPAFLLAKAGGVLATLWRVEDACTLEFQAEFYRRLISGEAPADALASTVRACMDGALGPRLANPSLWAAFVFYGVG</sequence>
<evidence type="ECO:0000313" key="3">
    <source>
        <dbReference type="EMBL" id="AKJ06146.1"/>
    </source>
</evidence>
<evidence type="ECO:0000313" key="6">
    <source>
        <dbReference type="Proteomes" id="UP000256345"/>
    </source>
</evidence>
<keyword evidence="1" id="KW-0175">Coiled coil</keyword>
<evidence type="ECO:0000259" key="2">
    <source>
        <dbReference type="Pfam" id="PF12770"/>
    </source>
</evidence>
<dbReference type="KEGG" id="age:AA314_07772"/>
<name>A0AAC8QET2_9BACT</name>
<protein>
    <submittedName>
        <fullName evidence="4">CHAT domain-containing protein</fullName>
    </submittedName>
</protein>
<dbReference type="RefSeq" id="WP_053067042.1">
    <property type="nucleotide sequence ID" value="NZ_CP011509.1"/>
</dbReference>
<reference evidence="4 6" key="2">
    <citation type="submission" date="2018-08" db="EMBL/GenBank/DDBJ databases">
        <title>Genomic Encyclopedia of Archaeal and Bacterial Type Strains, Phase II (KMG-II): from individual species to whole genera.</title>
        <authorList>
            <person name="Goeker M."/>
        </authorList>
    </citation>
    <scope>NUCLEOTIDE SEQUENCE [LARGE SCALE GENOMIC DNA]</scope>
    <source>
        <strain evidence="4 6">DSM 2261</strain>
    </source>
</reference>
<dbReference type="Proteomes" id="UP000256345">
    <property type="component" value="Unassembled WGS sequence"/>
</dbReference>
<proteinExistence type="predicted"/>
<evidence type="ECO:0000313" key="5">
    <source>
        <dbReference type="Proteomes" id="UP000035579"/>
    </source>
</evidence>
<dbReference type="Proteomes" id="UP000035579">
    <property type="component" value="Chromosome"/>
</dbReference>
<reference evidence="3 5" key="1">
    <citation type="submission" date="2015-05" db="EMBL/GenBank/DDBJ databases">
        <title>Genome assembly of Archangium gephyra DSM 2261.</title>
        <authorList>
            <person name="Sharma G."/>
            <person name="Subramanian S."/>
        </authorList>
    </citation>
    <scope>NUCLEOTIDE SEQUENCE [LARGE SCALE GENOMIC DNA]</scope>
    <source>
        <strain evidence="3 5">DSM 2261</strain>
    </source>
</reference>
<accession>A0AAC8QET2</accession>
<dbReference type="EMBL" id="QUMU01000010">
    <property type="protein sequence ID" value="REG27101.1"/>
    <property type="molecule type" value="Genomic_DNA"/>
</dbReference>
<evidence type="ECO:0000313" key="4">
    <source>
        <dbReference type="EMBL" id="REG27101.1"/>
    </source>
</evidence>
<organism evidence="3 5">
    <name type="scientific">Archangium gephyra</name>
    <dbReference type="NCBI Taxonomy" id="48"/>
    <lineage>
        <taxon>Bacteria</taxon>
        <taxon>Pseudomonadati</taxon>
        <taxon>Myxococcota</taxon>
        <taxon>Myxococcia</taxon>
        <taxon>Myxococcales</taxon>
        <taxon>Cystobacterineae</taxon>
        <taxon>Archangiaceae</taxon>
        <taxon>Archangium</taxon>
    </lineage>
</organism>
<feature type="domain" description="CHAT" evidence="2">
    <location>
        <begin position="887"/>
        <end position="1168"/>
    </location>
</feature>
<feature type="coiled-coil region" evidence="1">
    <location>
        <begin position="748"/>
        <end position="797"/>
    </location>
</feature>
<gene>
    <name evidence="3" type="ORF">AA314_07772</name>
    <name evidence="4" type="ORF">ATI61_110108</name>
</gene>